<sequence length="80" mass="9426">MQRRRCQGELTEEKTDESQRSRKGRKTYPAESPPDKQTTERRRNVDLHKDRTPPVGDESTWKVEEKMLAIVETSEKPQND</sequence>
<proteinExistence type="predicted"/>
<feature type="region of interest" description="Disordered" evidence="1">
    <location>
        <begin position="1"/>
        <end position="62"/>
    </location>
</feature>
<dbReference type="EMBL" id="JANPWB010000012">
    <property type="protein sequence ID" value="KAJ1120379.1"/>
    <property type="molecule type" value="Genomic_DNA"/>
</dbReference>
<dbReference type="Proteomes" id="UP001066276">
    <property type="component" value="Chromosome 8"/>
</dbReference>
<keyword evidence="3" id="KW-1185">Reference proteome</keyword>
<feature type="compositionally biased region" description="Basic and acidic residues" evidence="1">
    <location>
        <begin position="33"/>
        <end position="52"/>
    </location>
</feature>
<feature type="compositionally biased region" description="Basic and acidic residues" evidence="1">
    <location>
        <begin position="11"/>
        <end position="20"/>
    </location>
</feature>
<accession>A0AAV7P0K9</accession>
<organism evidence="2 3">
    <name type="scientific">Pleurodeles waltl</name>
    <name type="common">Iberian ribbed newt</name>
    <dbReference type="NCBI Taxonomy" id="8319"/>
    <lineage>
        <taxon>Eukaryota</taxon>
        <taxon>Metazoa</taxon>
        <taxon>Chordata</taxon>
        <taxon>Craniata</taxon>
        <taxon>Vertebrata</taxon>
        <taxon>Euteleostomi</taxon>
        <taxon>Amphibia</taxon>
        <taxon>Batrachia</taxon>
        <taxon>Caudata</taxon>
        <taxon>Salamandroidea</taxon>
        <taxon>Salamandridae</taxon>
        <taxon>Pleurodelinae</taxon>
        <taxon>Pleurodeles</taxon>
    </lineage>
</organism>
<gene>
    <name evidence="2" type="ORF">NDU88_008549</name>
</gene>
<protein>
    <submittedName>
        <fullName evidence="2">Uncharacterized protein</fullName>
    </submittedName>
</protein>
<name>A0AAV7P0K9_PLEWA</name>
<reference evidence="2" key="1">
    <citation type="journal article" date="2022" name="bioRxiv">
        <title>Sequencing and chromosome-scale assembly of the giantPleurodeles waltlgenome.</title>
        <authorList>
            <person name="Brown T."/>
            <person name="Elewa A."/>
            <person name="Iarovenko S."/>
            <person name="Subramanian E."/>
            <person name="Araus A.J."/>
            <person name="Petzold A."/>
            <person name="Susuki M."/>
            <person name="Suzuki K.-i.T."/>
            <person name="Hayashi T."/>
            <person name="Toyoda A."/>
            <person name="Oliveira C."/>
            <person name="Osipova E."/>
            <person name="Leigh N.D."/>
            <person name="Simon A."/>
            <person name="Yun M.H."/>
        </authorList>
    </citation>
    <scope>NUCLEOTIDE SEQUENCE</scope>
    <source>
        <strain evidence="2">20211129_DDA</strain>
        <tissue evidence="2">Liver</tissue>
    </source>
</reference>
<dbReference type="AlphaFoldDB" id="A0AAV7P0K9"/>
<evidence type="ECO:0000313" key="2">
    <source>
        <dbReference type="EMBL" id="KAJ1120379.1"/>
    </source>
</evidence>
<evidence type="ECO:0000256" key="1">
    <source>
        <dbReference type="SAM" id="MobiDB-lite"/>
    </source>
</evidence>
<evidence type="ECO:0000313" key="3">
    <source>
        <dbReference type="Proteomes" id="UP001066276"/>
    </source>
</evidence>
<comment type="caution">
    <text evidence="2">The sequence shown here is derived from an EMBL/GenBank/DDBJ whole genome shotgun (WGS) entry which is preliminary data.</text>
</comment>